<organism evidence="11 12">
    <name type="scientific">Reichenbachiella faecimaris</name>
    <dbReference type="NCBI Taxonomy" id="692418"/>
    <lineage>
        <taxon>Bacteria</taxon>
        <taxon>Pseudomonadati</taxon>
        <taxon>Bacteroidota</taxon>
        <taxon>Cytophagia</taxon>
        <taxon>Cytophagales</taxon>
        <taxon>Reichenbachiellaceae</taxon>
        <taxon>Reichenbachiella</taxon>
    </lineage>
</organism>
<dbReference type="SMART" id="SM00387">
    <property type="entry name" value="HATPase_c"/>
    <property type="match status" value="1"/>
</dbReference>
<dbReference type="SUPFAM" id="SSF47384">
    <property type="entry name" value="Homodimeric domain of signal transducing histidine kinase"/>
    <property type="match status" value="1"/>
</dbReference>
<dbReference type="InterPro" id="IPR050736">
    <property type="entry name" value="Sensor_HK_Regulatory"/>
</dbReference>
<evidence type="ECO:0000256" key="4">
    <source>
        <dbReference type="ARBA" id="ARBA00022679"/>
    </source>
</evidence>
<dbReference type="InterPro" id="IPR003594">
    <property type="entry name" value="HATPase_dom"/>
</dbReference>
<dbReference type="Gene3D" id="1.10.287.130">
    <property type="match status" value="1"/>
</dbReference>
<keyword evidence="5" id="KW-0418">Kinase</keyword>
<dbReference type="CDD" id="cd00130">
    <property type="entry name" value="PAS"/>
    <property type="match status" value="1"/>
</dbReference>
<dbReference type="STRING" id="692418.SAMN04488029_0292"/>
<dbReference type="FunFam" id="3.30.565.10:FF:000006">
    <property type="entry name" value="Sensor histidine kinase WalK"/>
    <property type="match status" value="1"/>
</dbReference>
<feature type="coiled-coil region" evidence="7">
    <location>
        <begin position="120"/>
        <end position="193"/>
    </location>
</feature>
<dbReference type="PANTHER" id="PTHR43711:SF26">
    <property type="entry name" value="SENSOR HISTIDINE KINASE RCSC"/>
    <property type="match status" value="1"/>
</dbReference>
<evidence type="ECO:0000259" key="8">
    <source>
        <dbReference type="PROSITE" id="PS50109"/>
    </source>
</evidence>
<evidence type="ECO:0000259" key="10">
    <source>
        <dbReference type="PROSITE" id="PS50113"/>
    </source>
</evidence>
<dbReference type="AlphaFoldDB" id="A0A1W2G5Z3"/>
<dbReference type="CDD" id="cd00082">
    <property type="entry name" value="HisKA"/>
    <property type="match status" value="1"/>
</dbReference>
<evidence type="ECO:0000256" key="5">
    <source>
        <dbReference type="ARBA" id="ARBA00022777"/>
    </source>
</evidence>
<name>A0A1W2G5Z3_REIFA</name>
<dbReference type="InterPro" id="IPR005467">
    <property type="entry name" value="His_kinase_dom"/>
</dbReference>
<dbReference type="Gene3D" id="3.30.450.20">
    <property type="entry name" value="PAS domain"/>
    <property type="match status" value="1"/>
</dbReference>
<dbReference type="GO" id="GO:0000155">
    <property type="term" value="F:phosphorelay sensor kinase activity"/>
    <property type="evidence" value="ECO:0007669"/>
    <property type="project" value="InterPro"/>
</dbReference>
<keyword evidence="3" id="KW-0597">Phosphoprotein</keyword>
<dbReference type="PROSITE" id="PS50113">
    <property type="entry name" value="PAC"/>
    <property type="match status" value="1"/>
</dbReference>
<feature type="domain" description="PAS" evidence="9">
    <location>
        <begin position="23"/>
        <end position="71"/>
    </location>
</feature>
<keyword evidence="12" id="KW-1185">Reference proteome</keyword>
<evidence type="ECO:0000256" key="1">
    <source>
        <dbReference type="ARBA" id="ARBA00000085"/>
    </source>
</evidence>
<evidence type="ECO:0000256" key="3">
    <source>
        <dbReference type="ARBA" id="ARBA00022553"/>
    </source>
</evidence>
<gene>
    <name evidence="11" type="ORF">SAMN04488029_0292</name>
</gene>
<keyword evidence="4" id="KW-0808">Transferase</keyword>
<dbReference type="EMBL" id="FWYF01000001">
    <property type="protein sequence ID" value="SMD31954.1"/>
    <property type="molecule type" value="Genomic_DNA"/>
</dbReference>
<dbReference type="SMART" id="SM00388">
    <property type="entry name" value="HisKA"/>
    <property type="match status" value="1"/>
</dbReference>
<dbReference type="InterPro" id="IPR036097">
    <property type="entry name" value="HisK_dim/P_sf"/>
</dbReference>
<dbReference type="OrthoDB" id="9808408at2"/>
<keyword evidence="7" id="KW-0175">Coiled coil</keyword>
<evidence type="ECO:0000259" key="9">
    <source>
        <dbReference type="PROSITE" id="PS50112"/>
    </source>
</evidence>
<evidence type="ECO:0000256" key="7">
    <source>
        <dbReference type="SAM" id="Coils"/>
    </source>
</evidence>
<reference evidence="11 12" key="1">
    <citation type="submission" date="2017-04" db="EMBL/GenBank/DDBJ databases">
        <authorList>
            <person name="Afonso C.L."/>
            <person name="Miller P.J."/>
            <person name="Scott M.A."/>
            <person name="Spackman E."/>
            <person name="Goraichik I."/>
            <person name="Dimitrov K.M."/>
            <person name="Suarez D.L."/>
            <person name="Swayne D.E."/>
        </authorList>
    </citation>
    <scope>NUCLEOTIDE SEQUENCE [LARGE SCALE GENOMIC DNA]</scope>
    <source>
        <strain evidence="11 12">DSM 26133</strain>
    </source>
</reference>
<dbReference type="Pfam" id="PF13426">
    <property type="entry name" value="PAS_9"/>
    <property type="match status" value="1"/>
</dbReference>
<dbReference type="SUPFAM" id="SSF55785">
    <property type="entry name" value="PYP-like sensor domain (PAS domain)"/>
    <property type="match status" value="1"/>
</dbReference>
<dbReference type="InterPro" id="IPR036890">
    <property type="entry name" value="HATPase_C_sf"/>
</dbReference>
<feature type="domain" description="Histidine kinase" evidence="8">
    <location>
        <begin position="200"/>
        <end position="416"/>
    </location>
</feature>
<sequence>MKSPNTYQSIFNSCVEGILLVNKGEIVLANPSSENLFGYKINELVGMKIEHLMPQKVRKSHEAVRSNYEKKPEPRQMGVGRDLVALKKDGTTFPVEISLNVAEVDGVAMTIAYVIDISMRKKAELELQRSEEQLISYAAELEQRVKDRTKKLNEAIEGLQKSNKNLELQIKERIKAENEARIALEREKELNELKTRFVSMASHEFRTPLSAVLSSVSLIGKYISEDNKEKKMKHINRIKSSVGELTNILNDFLSMDRLDAGKMNVAGREVLICNFLHEITDEMSELMKKDQSLDLKCSTPDAIFYTDPQILKQVLANLISNAIKYSPEGERVVLEVELDKDDLLVKVIDKGIGIPKVDQKHLFNKFFRANNASHIQGTGLGLNIVQKYLELIGGHIKFESTEGKGSTFILSIKSLKNE</sequence>
<dbReference type="InterPro" id="IPR000700">
    <property type="entry name" value="PAS-assoc_C"/>
</dbReference>
<evidence type="ECO:0000313" key="12">
    <source>
        <dbReference type="Proteomes" id="UP000192472"/>
    </source>
</evidence>
<dbReference type="SMART" id="SM00091">
    <property type="entry name" value="PAS"/>
    <property type="match status" value="1"/>
</dbReference>
<dbReference type="InterPro" id="IPR000014">
    <property type="entry name" value="PAS"/>
</dbReference>
<evidence type="ECO:0000313" key="11">
    <source>
        <dbReference type="EMBL" id="SMD31954.1"/>
    </source>
</evidence>
<dbReference type="PROSITE" id="PS50112">
    <property type="entry name" value="PAS"/>
    <property type="match status" value="1"/>
</dbReference>
<dbReference type="NCBIfam" id="TIGR00229">
    <property type="entry name" value="sensory_box"/>
    <property type="match status" value="1"/>
</dbReference>
<keyword evidence="6" id="KW-0902">Two-component regulatory system</keyword>
<protein>
    <recommendedName>
        <fullName evidence="2">histidine kinase</fullName>
        <ecNumber evidence="2">2.7.13.3</ecNumber>
    </recommendedName>
</protein>
<dbReference type="PANTHER" id="PTHR43711">
    <property type="entry name" value="TWO-COMPONENT HISTIDINE KINASE"/>
    <property type="match status" value="1"/>
</dbReference>
<dbReference type="InterPro" id="IPR003661">
    <property type="entry name" value="HisK_dim/P_dom"/>
</dbReference>
<dbReference type="RefSeq" id="WP_084370641.1">
    <property type="nucleotide sequence ID" value="NZ_FWYF01000001.1"/>
</dbReference>
<dbReference type="PROSITE" id="PS50109">
    <property type="entry name" value="HIS_KIN"/>
    <property type="match status" value="1"/>
</dbReference>
<dbReference type="Gene3D" id="3.30.565.10">
    <property type="entry name" value="Histidine kinase-like ATPase, C-terminal domain"/>
    <property type="match status" value="1"/>
</dbReference>
<dbReference type="Pfam" id="PF00512">
    <property type="entry name" value="HisKA"/>
    <property type="match status" value="1"/>
</dbReference>
<proteinExistence type="predicted"/>
<dbReference type="PRINTS" id="PR00344">
    <property type="entry name" value="BCTRLSENSOR"/>
</dbReference>
<dbReference type="Pfam" id="PF02518">
    <property type="entry name" value="HATPase_c"/>
    <property type="match status" value="1"/>
</dbReference>
<dbReference type="Proteomes" id="UP000192472">
    <property type="component" value="Unassembled WGS sequence"/>
</dbReference>
<dbReference type="EC" id="2.7.13.3" evidence="2"/>
<evidence type="ECO:0000256" key="6">
    <source>
        <dbReference type="ARBA" id="ARBA00023012"/>
    </source>
</evidence>
<dbReference type="InterPro" id="IPR004358">
    <property type="entry name" value="Sig_transdc_His_kin-like_C"/>
</dbReference>
<accession>A0A1W2G5Z3</accession>
<dbReference type="CDD" id="cd00075">
    <property type="entry name" value="HATPase"/>
    <property type="match status" value="1"/>
</dbReference>
<dbReference type="InterPro" id="IPR035965">
    <property type="entry name" value="PAS-like_dom_sf"/>
</dbReference>
<feature type="domain" description="PAC" evidence="10">
    <location>
        <begin position="79"/>
        <end position="129"/>
    </location>
</feature>
<evidence type="ECO:0000256" key="2">
    <source>
        <dbReference type="ARBA" id="ARBA00012438"/>
    </source>
</evidence>
<comment type="catalytic activity">
    <reaction evidence="1">
        <text>ATP + protein L-histidine = ADP + protein N-phospho-L-histidine.</text>
        <dbReference type="EC" id="2.7.13.3"/>
    </reaction>
</comment>
<dbReference type="SUPFAM" id="SSF55874">
    <property type="entry name" value="ATPase domain of HSP90 chaperone/DNA topoisomerase II/histidine kinase"/>
    <property type="match status" value="1"/>
</dbReference>